<keyword evidence="2" id="KW-0677">Repeat</keyword>
<evidence type="ECO:0000256" key="1">
    <source>
        <dbReference type="ARBA" id="ARBA00007626"/>
    </source>
</evidence>
<dbReference type="GO" id="GO:0005739">
    <property type="term" value="C:mitochondrion"/>
    <property type="evidence" value="ECO:0007669"/>
    <property type="project" value="TreeGrafter"/>
</dbReference>
<organism evidence="3 4">
    <name type="scientific">Dillenia turbinata</name>
    <dbReference type="NCBI Taxonomy" id="194707"/>
    <lineage>
        <taxon>Eukaryota</taxon>
        <taxon>Viridiplantae</taxon>
        <taxon>Streptophyta</taxon>
        <taxon>Embryophyta</taxon>
        <taxon>Tracheophyta</taxon>
        <taxon>Spermatophyta</taxon>
        <taxon>Magnoliopsida</taxon>
        <taxon>eudicotyledons</taxon>
        <taxon>Gunneridae</taxon>
        <taxon>Pentapetalae</taxon>
        <taxon>Dilleniales</taxon>
        <taxon>Dilleniaceae</taxon>
        <taxon>Dillenia</taxon>
    </lineage>
</organism>
<dbReference type="InterPro" id="IPR051114">
    <property type="entry name" value="Mito_RNA_Proc_CCM1"/>
</dbReference>
<proteinExistence type="inferred from homology"/>
<dbReference type="PANTHER" id="PTHR47934:SF6">
    <property type="entry name" value="MITOCHONDRIAL GROUP I INTRON SPLICING FACTOR CCM1-RELATED"/>
    <property type="match status" value="1"/>
</dbReference>
<dbReference type="GO" id="GO:0003729">
    <property type="term" value="F:mRNA binding"/>
    <property type="evidence" value="ECO:0007669"/>
    <property type="project" value="TreeGrafter"/>
</dbReference>
<dbReference type="InterPro" id="IPR011990">
    <property type="entry name" value="TPR-like_helical_dom_sf"/>
</dbReference>
<protein>
    <submittedName>
        <fullName evidence="3">Pentatricopeptide repeat</fullName>
    </submittedName>
</protein>
<evidence type="ECO:0000313" key="3">
    <source>
        <dbReference type="EMBL" id="KAK6920069.1"/>
    </source>
</evidence>
<dbReference type="Pfam" id="PF01535">
    <property type="entry name" value="PPR"/>
    <property type="match status" value="2"/>
</dbReference>
<accession>A0AAN8YYN8</accession>
<dbReference type="GO" id="GO:0007005">
    <property type="term" value="P:mitochondrion organization"/>
    <property type="evidence" value="ECO:0007669"/>
    <property type="project" value="TreeGrafter"/>
</dbReference>
<dbReference type="InterPro" id="IPR002885">
    <property type="entry name" value="PPR_rpt"/>
</dbReference>
<dbReference type="PANTHER" id="PTHR47934">
    <property type="entry name" value="PENTATRICOPEPTIDE REPEAT-CONTAINING PROTEIN PET309, MITOCHONDRIAL"/>
    <property type="match status" value="1"/>
</dbReference>
<comment type="caution">
    <text evidence="3">The sequence shown here is derived from an EMBL/GenBank/DDBJ whole genome shotgun (WGS) entry which is preliminary data.</text>
</comment>
<dbReference type="Gene3D" id="1.25.40.10">
    <property type="entry name" value="Tetratricopeptide repeat domain"/>
    <property type="match status" value="1"/>
</dbReference>
<dbReference type="Proteomes" id="UP001370490">
    <property type="component" value="Unassembled WGS sequence"/>
</dbReference>
<evidence type="ECO:0000256" key="2">
    <source>
        <dbReference type="ARBA" id="ARBA00022737"/>
    </source>
</evidence>
<comment type="similarity">
    <text evidence="1">Belongs to the PPR family. P subfamily.</text>
</comment>
<evidence type="ECO:0000313" key="4">
    <source>
        <dbReference type="Proteomes" id="UP001370490"/>
    </source>
</evidence>
<dbReference type="EMBL" id="JBAMMX010000021">
    <property type="protein sequence ID" value="KAK6920069.1"/>
    <property type="molecule type" value="Genomic_DNA"/>
</dbReference>
<name>A0AAN8YYN8_9MAGN</name>
<sequence length="224" mass="25377">MTAKLISSEQSTLLLHNLKPHRFSLNPNPFLLYFSSQPNQSTTPFTEALQILKTQEDNWDSNGLKSLLFSPSSRPFFSCRLYNITYQLGSSQIALKFFQWMKNENSSIDSDSLSFTFQAIFELAYKEPGSQISLLELFEASEAHGIPLTASSANLLINSSGRGKMVEKALLVYDKMTRCKKNTQIRNFLIDLLLRAGRVDDAVKCLMKCLRRILSFSPMRAQSV</sequence>
<dbReference type="GO" id="GO:0006396">
    <property type="term" value="P:RNA processing"/>
    <property type="evidence" value="ECO:0007669"/>
    <property type="project" value="TreeGrafter"/>
</dbReference>
<dbReference type="AlphaFoldDB" id="A0AAN8YYN8"/>
<gene>
    <name evidence="3" type="ORF">RJ641_015973</name>
</gene>
<reference evidence="3 4" key="1">
    <citation type="submission" date="2023-12" db="EMBL/GenBank/DDBJ databases">
        <title>A high-quality genome assembly for Dillenia turbinata (Dilleniales).</title>
        <authorList>
            <person name="Chanderbali A."/>
        </authorList>
    </citation>
    <scope>NUCLEOTIDE SEQUENCE [LARGE SCALE GENOMIC DNA]</scope>
    <source>
        <strain evidence="3">LSX21</strain>
        <tissue evidence="3">Leaf</tissue>
    </source>
</reference>
<keyword evidence="4" id="KW-1185">Reference proteome</keyword>
<dbReference type="NCBIfam" id="TIGR00756">
    <property type="entry name" value="PPR"/>
    <property type="match status" value="1"/>
</dbReference>